<accession>A0ABT1XGM5</accession>
<keyword evidence="7" id="KW-1005">Bacterial flagellum biogenesis</keyword>
<keyword evidence="4" id="KW-0813">Transport</keyword>
<dbReference type="InterPro" id="IPR027417">
    <property type="entry name" value="P-loop_NTPase"/>
</dbReference>
<dbReference type="CDD" id="cd17873">
    <property type="entry name" value="FlhF"/>
    <property type="match status" value="1"/>
</dbReference>
<dbReference type="InterPro" id="IPR020006">
    <property type="entry name" value="FlhF"/>
</dbReference>
<evidence type="ECO:0000256" key="1">
    <source>
        <dbReference type="ARBA" id="ARBA00004413"/>
    </source>
</evidence>
<dbReference type="Gene3D" id="1.20.120.1380">
    <property type="entry name" value="Flagellar FlhF biosynthesis protein, N domain"/>
    <property type="match status" value="1"/>
</dbReference>
<evidence type="ECO:0000256" key="5">
    <source>
        <dbReference type="ARBA" id="ARBA00022475"/>
    </source>
</evidence>
<dbReference type="NCBIfam" id="TIGR03499">
    <property type="entry name" value="FlhF"/>
    <property type="match status" value="1"/>
</dbReference>
<feature type="domain" description="SRP54-type proteins GTP-binding" evidence="15">
    <location>
        <begin position="235"/>
        <end position="425"/>
    </location>
</feature>
<comment type="caution">
    <text evidence="16">The sequence shown here is derived from an EMBL/GenBank/DDBJ whole genome shotgun (WGS) entry which is preliminary data.</text>
</comment>
<dbReference type="SMART" id="SM00382">
    <property type="entry name" value="AAA"/>
    <property type="match status" value="1"/>
</dbReference>
<keyword evidence="8" id="KW-0653">Protein transport</keyword>
<dbReference type="SMART" id="SM00962">
    <property type="entry name" value="SRP54"/>
    <property type="match status" value="1"/>
</dbReference>
<comment type="similarity">
    <text evidence="2">Belongs to the GTP-binding SRP family.</text>
</comment>
<sequence length="451" mass="49303">MKLKKFTAPTTREALQKLRAELGEDAIILSTKQTAAGTEVLAASSQDLDVVTEKPATAASVAPASWTRADRAQLAPQESPRQPTAAEKVAQQVAAQRDVLIKKAPAVQHALPAGAPREFAPDDMISEVAKRRSQAASESMVSEQTAVLEEIKQMRQLLKDQMAIMTWRDSLEKNPQRGELWNLLTQSGFSPLFARTLVDKLPVGLTETQMQDWAMTVIKKNLNVVPAERDIVETGGTFALVGPTGVGKTTTTAKLAARCVVKYGADSLGLITTDSYRIGAQDQLRIYGKILGVQVYTAQTHADLAQLRSSMQRKRLILIDTVGMGQRDSRVAEQTKILTDSHVKRVLLLNATSQPETLDDVVRHYKSTGLSGAILSKLDEAIKIGGVLDVVMRHKLALHYIATGQRVPEDLFPADPRVLVHRALRSRSSQAFQTSSEELKWKMAQVSTTGL</sequence>
<keyword evidence="16" id="KW-0966">Cell projection</keyword>
<evidence type="ECO:0000256" key="10">
    <source>
        <dbReference type="ARBA" id="ARBA00023136"/>
    </source>
</evidence>
<feature type="domain" description="AAA+ ATPase" evidence="14">
    <location>
        <begin position="234"/>
        <end position="438"/>
    </location>
</feature>
<name>A0ABT1XGM5_9BURK</name>
<evidence type="ECO:0000256" key="2">
    <source>
        <dbReference type="ARBA" id="ARBA00008531"/>
    </source>
</evidence>
<evidence type="ECO:0000313" key="17">
    <source>
        <dbReference type="Proteomes" id="UP001165267"/>
    </source>
</evidence>
<keyword evidence="16" id="KW-0282">Flagellum</keyword>
<dbReference type="PANTHER" id="PTHR43134:SF3">
    <property type="entry name" value="FLAGELLAR BIOSYNTHESIS PROTEIN FLHF"/>
    <property type="match status" value="1"/>
</dbReference>
<evidence type="ECO:0000256" key="12">
    <source>
        <dbReference type="ARBA" id="ARBA00025337"/>
    </source>
</evidence>
<dbReference type="RefSeq" id="WP_257511669.1">
    <property type="nucleotide sequence ID" value="NZ_JANKHG010000017.1"/>
</dbReference>
<evidence type="ECO:0000256" key="11">
    <source>
        <dbReference type="ARBA" id="ARBA00023225"/>
    </source>
</evidence>
<keyword evidence="9" id="KW-0342">GTP-binding</keyword>
<dbReference type="EMBL" id="JANKHG010000017">
    <property type="protein sequence ID" value="MCR2746427.1"/>
    <property type="molecule type" value="Genomic_DNA"/>
</dbReference>
<dbReference type="Proteomes" id="UP001165267">
    <property type="component" value="Unassembled WGS sequence"/>
</dbReference>
<keyword evidence="17" id="KW-1185">Reference proteome</keyword>
<organism evidence="16 17">
    <name type="scientific">Limnobacter parvus</name>
    <dbReference type="NCBI Taxonomy" id="2939690"/>
    <lineage>
        <taxon>Bacteria</taxon>
        <taxon>Pseudomonadati</taxon>
        <taxon>Pseudomonadota</taxon>
        <taxon>Betaproteobacteria</taxon>
        <taxon>Burkholderiales</taxon>
        <taxon>Burkholderiaceae</taxon>
        <taxon>Limnobacter</taxon>
    </lineage>
</organism>
<evidence type="ECO:0000259" key="14">
    <source>
        <dbReference type="SMART" id="SM00382"/>
    </source>
</evidence>
<keyword evidence="10" id="KW-0472">Membrane</keyword>
<dbReference type="PANTHER" id="PTHR43134">
    <property type="entry name" value="SIGNAL RECOGNITION PARTICLE RECEPTOR SUBUNIT ALPHA"/>
    <property type="match status" value="1"/>
</dbReference>
<evidence type="ECO:0000313" key="16">
    <source>
        <dbReference type="EMBL" id="MCR2746427.1"/>
    </source>
</evidence>
<evidence type="ECO:0000256" key="3">
    <source>
        <dbReference type="ARBA" id="ARBA00014919"/>
    </source>
</evidence>
<evidence type="ECO:0000256" key="13">
    <source>
        <dbReference type="NCBIfam" id="TIGR03499"/>
    </source>
</evidence>
<keyword evidence="11" id="KW-1006">Bacterial flagellum protein export</keyword>
<dbReference type="InterPro" id="IPR047040">
    <property type="entry name" value="FlhF__GTPase_dom"/>
</dbReference>
<gene>
    <name evidence="16" type="primary">flhF</name>
    <name evidence="16" type="ORF">NSP04_07185</name>
</gene>
<keyword evidence="16" id="KW-0969">Cilium</keyword>
<comment type="subcellular location">
    <subcellularLocation>
        <location evidence="1">Cell membrane</location>
        <topology evidence="1">Peripheral membrane protein</topology>
        <orientation evidence="1">Cytoplasmic side</orientation>
    </subcellularLocation>
</comment>
<proteinExistence type="inferred from homology"/>
<dbReference type="InterPro" id="IPR000897">
    <property type="entry name" value="SRP54_GTPase_dom"/>
</dbReference>
<dbReference type="InterPro" id="IPR003593">
    <property type="entry name" value="AAA+_ATPase"/>
</dbReference>
<keyword evidence="5" id="KW-1003">Cell membrane</keyword>
<evidence type="ECO:0000256" key="4">
    <source>
        <dbReference type="ARBA" id="ARBA00022448"/>
    </source>
</evidence>
<dbReference type="Pfam" id="PF00448">
    <property type="entry name" value="SRP54"/>
    <property type="match status" value="1"/>
</dbReference>
<dbReference type="Gene3D" id="3.40.50.300">
    <property type="entry name" value="P-loop containing nucleotide triphosphate hydrolases"/>
    <property type="match status" value="1"/>
</dbReference>
<evidence type="ECO:0000256" key="7">
    <source>
        <dbReference type="ARBA" id="ARBA00022795"/>
    </source>
</evidence>
<reference evidence="16" key="1">
    <citation type="submission" date="2022-07" db="EMBL/GenBank/DDBJ databases">
        <authorList>
            <person name="Xamxidin M."/>
        </authorList>
    </citation>
    <scope>NUCLEOTIDE SEQUENCE</scope>
    <source>
        <strain evidence="16">YS8-69</strain>
    </source>
</reference>
<keyword evidence="6" id="KW-0547">Nucleotide-binding</keyword>
<evidence type="ECO:0000256" key="9">
    <source>
        <dbReference type="ARBA" id="ARBA00023134"/>
    </source>
</evidence>
<evidence type="ECO:0000256" key="8">
    <source>
        <dbReference type="ARBA" id="ARBA00022927"/>
    </source>
</evidence>
<protein>
    <recommendedName>
        <fullName evidence="3 13">Flagellar biosynthesis protein FlhF</fullName>
    </recommendedName>
</protein>
<evidence type="ECO:0000256" key="6">
    <source>
        <dbReference type="ARBA" id="ARBA00022741"/>
    </source>
</evidence>
<dbReference type="SUPFAM" id="SSF52540">
    <property type="entry name" value="P-loop containing nucleoside triphosphate hydrolases"/>
    <property type="match status" value="1"/>
</dbReference>
<evidence type="ECO:0000259" key="15">
    <source>
        <dbReference type="SMART" id="SM00962"/>
    </source>
</evidence>
<comment type="function">
    <text evidence="12">Necessary for flagellar biosynthesis. May be involved in translocation of the flagellum.</text>
</comment>